<keyword evidence="7" id="KW-0460">Magnesium</keyword>
<keyword evidence="8" id="KW-0520">NAD</keyword>
<evidence type="ECO:0000256" key="5">
    <source>
        <dbReference type="ARBA" id="ARBA00022723"/>
    </source>
</evidence>
<evidence type="ECO:0000313" key="12">
    <source>
        <dbReference type="EMBL" id="GEA84086.1"/>
    </source>
</evidence>
<evidence type="ECO:0000256" key="9">
    <source>
        <dbReference type="ARBA" id="ARBA00023679"/>
    </source>
</evidence>
<evidence type="ECO:0000259" key="11">
    <source>
        <dbReference type="PROSITE" id="PS51462"/>
    </source>
</evidence>
<evidence type="ECO:0000256" key="4">
    <source>
        <dbReference type="ARBA" id="ARBA00012381"/>
    </source>
</evidence>
<dbReference type="EC" id="3.6.1.22" evidence="4"/>
<dbReference type="PANTHER" id="PTHR42904:SF6">
    <property type="entry name" value="NAD-CAPPED RNA HYDROLASE NUDT12"/>
    <property type="match status" value="1"/>
</dbReference>
<feature type="domain" description="Nudix hydrolase" evidence="11">
    <location>
        <begin position="202"/>
        <end position="327"/>
    </location>
</feature>
<dbReference type="GO" id="GO:0005829">
    <property type="term" value="C:cytosol"/>
    <property type="evidence" value="ECO:0007669"/>
    <property type="project" value="TreeGrafter"/>
</dbReference>
<dbReference type="CDD" id="cd03429">
    <property type="entry name" value="NUDIX_NADH_pyrophosphatase_Nudt13"/>
    <property type="match status" value="1"/>
</dbReference>
<evidence type="ECO:0000256" key="1">
    <source>
        <dbReference type="ARBA" id="ARBA00001946"/>
    </source>
</evidence>
<feature type="region of interest" description="Disordered" evidence="10">
    <location>
        <begin position="112"/>
        <end position="137"/>
    </location>
</feature>
<dbReference type="InterPro" id="IPR050241">
    <property type="entry name" value="NAD-cap_RNA_hydrolase_NudC"/>
</dbReference>
<accession>A0A4Y3KKB9</accession>
<dbReference type="AlphaFoldDB" id="A0A4Y3KKB9"/>
<sequence length="346" mass="37105">MRSDELPLSRAVVDRGAHLRDEHHLAAFLATSTTRVVLVREGRVPVDGTGALVLSTVADARATSGRTDEDPWLLLGVDDEIAYLGLRVAGSPDETTDLPREGSPADRLVHATTASTHAASSRSDEQHAHHAPPAAREAVRWASPREIGAALPARDAGLVTTAVALDAWHERHPRCPRCGGPTRVTQAGWVRACTVDGSEHYPRTDPAVIMAVLDADDRLLLGHARAWAPARYSTLAGFVEPGESLEHAVRREVAEETGVVVGDVTYAGSQPWPFPASLMVAFVGRALTTDVQVDGVEVELARWFTRDELARAIVDGHVIPPSSSSIARALIEDWFGGPLPHTTATF</sequence>
<dbReference type="InterPro" id="IPR015376">
    <property type="entry name" value="Znr_NADH_PPase"/>
</dbReference>
<dbReference type="InterPro" id="IPR015797">
    <property type="entry name" value="NUDIX_hydrolase-like_dom_sf"/>
</dbReference>
<dbReference type="OrthoDB" id="9791656at2"/>
<proteinExistence type="inferred from homology"/>
<dbReference type="RefSeq" id="WP_141369784.1">
    <property type="nucleotide sequence ID" value="NZ_BJLQ01000010.1"/>
</dbReference>
<dbReference type="GO" id="GO:0006742">
    <property type="term" value="P:NADP+ catabolic process"/>
    <property type="evidence" value="ECO:0007669"/>
    <property type="project" value="TreeGrafter"/>
</dbReference>
<evidence type="ECO:0000256" key="8">
    <source>
        <dbReference type="ARBA" id="ARBA00023027"/>
    </source>
</evidence>
<dbReference type="InterPro" id="IPR020084">
    <property type="entry name" value="NUDIX_hydrolase_CS"/>
</dbReference>
<dbReference type="Gene3D" id="3.90.79.20">
    <property type="match status" value="1"/>
</dbReference>
<comment type="cofactor">
    <cofactor evidence="2">
        <name>Zn(2+)</name>
        <dbReference type="ChEBI" id="CHEBI:29105"/>
    </cofactor>
</comment>
<dbReference type="PROSITE" id="PS00893">
    <property type="entry name" value="NUDIX_BOX"/>
    <property type="match status" value="1"/>
</dbReference>
<comment type="caution">
    <text evidence="12">The sequence shown here is derived from an EMBL/GenBank/DDBJ whole genome shotgun (WGS) entry which is preliminary data.</text>
</comment>
<dbReference type="GO" id="GO:0035529">
    <property type="term" value="F:NADH pyrophosphatase activity"/>
    <property type="evidence" value="ECO:0007669"/>
    <property type="project" value="TreeGrafter"/>
</dbReference>
<keyword evidence="5" id="KW-0479">Metal-binding</keyword>
<dbReference type="SUPFAM" id="SSF55811">
    <property type="entry name" value="Nudix"/>
    <property type="match status" value="1"/>
</dbReference>
<dbReference type="NCBIfam" id="NF001299">
    <property type="entry name" value="PRK00241.1"/>
    <property type="match status" value="1"/>
</dbReference>
<feature type="compositionally biased region" description="Low complexity" evidence="10">
    <location>
        <begin position="112"/>
        <end position="121"/>
    </location>
</feature>
<evidence type="ECO:0000313" key="13">
    <source>
        <dbReference type="Proteomes" id="UP000320461"/>
    </source>
</evidence>
<keyword evidence="6 12" id="KW-0378">Hydrolase</keyword>
<dbReference type="Pfam" id="PF09297">
    <property type="entry name" value="Zn_ribbon_NUD"/>
    <property type="match status" value="1"/>
</dbReference>
<keyword evidence="13" id="KW-1185">Reference proteome</keyword>
<dbReference type="GO" id="GO:0019677">
    <property type="term" value="P:NAD+ catabolic process"/>
    <property type="evidence" value="ECO:0007669"/>
    <property type="project" value="TreeGrafter"/>
</dbReference>
<dbReference type="EMBL" id="BJLQ01000010">
    <property type="protein sequence ID" value="GEA84086.1"/>
    <property type="molecule type" value="Genomic_DNA"/>
</dbReference>
<dbReference type="Pfam" id="PF00293">
    <property type="entry name" value="NUDIX"/>
    <property type="match status" value="1"/>
</dbReference>
<dbReference type="PROSITE" id="PS51462">
    <property type="entry name" value="NUDIX"/>
    <property type="match status" value="1"/>
</dbReference>
<evidence type="ECO:0000256" key="7">
    <source>
        <dbReference type="ARBA" id="ARBA00022842"/>
    </source>
</evidence>
<reference evidence="12 13" key="1">
    <citation type="submission" date="2019-06" db="EMBL/GenBank/DDBJ databases">
        <title>Whole genome shotgun sequence of Cellulomonas gelida NBRC 3748.</title>
        <authorList>
            <person name="Hosoyama A."/>
            <person name="Uohara A."/>
            <person name="Ohji S."/>
            <person name="Ichikawa N."/>
        </authorList>
    </citation>
    <scope>NUCLEOTIDE SEQUENCE [LARGE SCALE GENOMIC DNA]</scope>
    <source>
        <strain evidence="12 13">NBRC 3748</strain>
    </source>
</reference>
<dbReference type="InterPro" id="IPR000086">
    <property type="entry name" value="NUDIX_hydrolase_dom"/>
</dbReference>
<evidence type="ECO:0000256" key="3">
    <source>
        <dbReference type="ARBA" id="ARBA00009595"/>
    </source>
</evidence>
<dbReference type="PANTHER" id="PTHR42904">
    <property type="entry name" value="NUDIX HYDROLASE, NUDC SUBFAMILY"/>
    <property type="match status" value="1"/>
</dbReference>
<dbReference type="InterPro" id="IPR049734">
    <property type="entry name" value="NudC-like_C"/>
</dbReference>
<comment type="similarity">
    <text evidence="3">Belongs to the Nudix hydrolase family. NudC subfamily.</text>
</comment>
<evidence type="ECO:0000256" key="2">
    <source>
        <dbReference type="ARBA" id="ARBA00001947"/>
    </source>
</evidence>
<dbReference type="Gene3D" id="3.90.79.10">
    <property type="entry name" value="Nucleoside Triphosphate Pyrophosphohydrolase"/>
    <property type="match status" value="1"/>
</dbReference>
<gene>
    <name evidence="12" type="ORF">CGE01nite_13370</name>
</gene>
<protein>
    <recommendedName>
        <fullName evidence="4">NAD(+) diphosphatase</fullName>
        <ecNumber evidence="4">3.6.1.22</ecNumber>
    </recommendedName>
</protein>
<dbReference type="GO" id="GO:0046872">
    <property type="term" value="F:metal ion binding"/>
    <property type="evidence" value="ECO:0007669"/>
    <property type="project" value="UniProtKB-KW"/>
</dbReference>
<comment type="cofactor">
    <cofactor evidence="1">
        <name>Mg(2+)</name>
        <dbReference type="ChEBI" id="CHEBI:18420"/>
    </cofactor>
</comment>
<organism evidence="12 13">
    <name type="scientific">Cellulomonas gelida</name>
    <dbReference type="NCBI Taxonomy" id="1712"/>
    <lineage>
        <taxon>Bacteria</taxon>
        <taxon>Bacillati</taxon>
        <taxon>Actinomycetota</taxon>
        <taxon>Actinomycetes</taxon>
        <taxon>Micrococcales</taxon>
        <taxon>Cellulomonadaceae</taxon>
        <taxon>Cellulomonas</taxon>
    </lineage>
</organism>
<comment type="catalytic activity">
    <reaction evidence="9">
        <text>a 5'-end NAD(+)-phospho-ribonucleoside in mRNA + H2O = a 5'-end phospho-adenosine-phospho-ribonucleoside in mRNA + beta-nicotinamide D-ribonucleotide + 2 H(+)</text>
        <dbReference type="Rhea" id="RHEA:60876"/>
        <dbReference type="Rhea" id="RHEA-COMP:15698"/>
        <dbReference type="Rhea" id="RHEA-COMP:15719"/>
        <dbReference type="ChEBI" id="CHEBI:14649"/>
        <dbReference type="ChEBI" id="CHEBI:15377"/>
        <dbReference type="ChEBI" id="CHEBI:15378"/>
        <dbReference type="ChEBI" id="CHEBI:144029"/>
        <dbReference type="ChEBI" id="CHEBI:144051"/>
    </reaction>
    <physiologicalReaction direction="left-to-right" evidence="9">
        <dbReference type="Rhea" id="RHEA:60877"/>
    </physiologicalReaction>
</comment>
<dbReference type="Proteomes" id="UP000320461">
    <property type="component" value="Unassembled WGS sequence"/>
</dbReference>
<evidence type="ECO:0000256" key="10">
    <source>
        <dbReference type="SAM" id="MobiDB-lite"/>
    </source>
</evidence>
<name>A0A4Y3KKB9_9CELL</name>
<evidence type="ECO:0000256" key="6">
    <source>
        <dbReference type="ARBA" id="ARBA00022801"/>
    </source>
</evidence>